<name>A0A132BSH8_9RHOB</name>
<gene>
    <name evidence="1" type="ORF">TRIHO_39800</name>
</gene>
<evidence type="ECO:0000313" key="2">
    <source>
        <dbReference type="Proteomes" id="UP000068382"/>
    </source>
</evidence>
<organism evidence="1 2">
    <name type="scientific">Tritonibacter horizontis</name>
    <dbReference type="NCBI Taxonomy" id="1768241"/>
    <lineage>
        <taxon>Bacteria</taxon>
        <taxon>Pseudomonadati</taxon>
        <taxon>Pseudomonadota</taxon>
        <taxon>Alphaproteobacteria</taxon>
        <taxon>Rhodobacterales</taxon>
        <taxon>Paracoccaceae</taxon>
        <taxon>Tritonibacter</taxon>
    </lineage>
</organism>
<proteinExistence type="predicted"/>
<evidence type="ECO:0000313" key="1">
    <source>
        <dbReference type="EMBL" id="KUP91166.1"/>
    </source>
</evidence>
<keyword evidence="2" id="KW-1185">Reference proteome</keyword>
<comment type="caution">
    <text evidence="1">The sequence shown here is derived from an EMBL/GenBank/DDBJ whole genome shotgun (WGS) entry which is preliminary data.</text>
</comment>
<protein>
    <submittedName>
        <fullName evidence="1">Uncharacterized protein</fullName>
    </submittedName>
</protein>
<dbReference type="Proteomes" id="UP000068382">
    <property type="component" value="Unassembled WGS sequence"/>
</dbReference>
<accession>A0A132BSH8</accession>
<reference evidence="1 2" key="1">
    <citation type="submission" date="2015-12" db="EMBL/GenBank/DDBJ databases">
        <title>Genome sequence of the marine Rhodobacteraceae strain O3.65, Candidatus Tritonibacter horizontis.</title>
        <authorList>
            <person name="Poehlein A."/>
            <person name="Giebel H.A."/>
            <person name="Voget S."/>
            <person name="Brinkhoff T."/>
        </authorList>
    </citation>
    <scope>NUCLEOTIDE SEQUENCE [LARGE SCALE GENOMIC DNA]</scope>
    <source>
        <strain evidence="1 2">O3.65</strain>
    </source>
</reference>
<dbReference type="EMBL" id="LPUY01000104">
    <property type="protein sequence ID" value="KUP91166.1"/>
    <property type="molecule type" value="Genomic_DNA"/>
</dbReference>
<dbReference type="AlphaFoldDB" id="A0A132BSH8"/>
<sequence length="224" mass="24067">MKQRRAGEAAHLDLVLAVQANASQGGVGRDHRVDPAVQRHGGDIVQPGLIEIRSDLQEHRDLARQPGARLHHTGQKRRQRRLALQVPQFFGVGRGDVDGGKIQMRTAMAQHFGEIQRAIGAVLVGPEVQADHPAGGTGCEPVADGLHALIVEAKTIDRGPVLAQAEQARSGVAGLRAWRRRADLDKAKPRVAERRQCLGVLVEPGRQTDGIGQAEAGNLCLQTP</sequence>